<dbReference type="AlphaFoldDB" id="A0ABD3M8M7"/>
<evidence type="ECO:0000313" key="2">
    <source>
        <dbReference type="EMBL" id="KAL3758331.1"/>
    </source>
</evidence>
<keyword evidence="3" id="KW-1185">Reference proteome</keyword>
<dbReference type="Proteomes" id="UP001530293">
    <property type="component" value="Unassembled WGS sequence"/>
</dbReference>
<dbReference type="EMBL" id="JALLBG020000234">
    <property type="protein sequence ID" value="KAL3758331.1"/>
    <property type="molecule type" value="Genomic_DNA"/>
</dbReference>
<gene>
    <name evidence="2" type="ORF">ACHAWU_004296</name>
</gene>
<name>A0ABD3M8M7_9STRA</name>
<evidence type="ECO:0000313" key="3">
    <source>
        <dbReference type="Proteomes" id="UP001530293"/>
    </source>
</evidence>
<sequence>MPHNRTESICAASASRNIFPTLNEKLFATTRGRVGDSATANAPADLGTRPTPSSGFEVDRDMEYSAGCAFE</sequence>
<feature type="region of interest" description="Disordered" evidence="1">
    <location>
        <begin position="34"/>
        <end position="58"/>
    </location>
</feature>
<accession>A0ABD3M8M7</accession>
<evidence type="ECO:0000256" key="1">
    <source>
        <dbReference type="SAM" id="MobiDB-lite"/>
    </source>
</evidence>
<reference evidence="2 3" key="1">
    <citation type="submission" date="2024-10" db="EMBL/GenBank/DDBJ databases">
        <title>Updated reference genomes for cyclostephanoid diatoms.</title>
        <authorList>
            <person name="Roberts W.R."/>
            <person name="Alverson A.J."/>
        </authorList>
    </citation>
    <scope>NUCLEOTIDE SEQUENCE [LARGE SCALE GENOMIC DNA]</scope>
    <source>
        <strain evidence="2 3">AJA232-27</strain>
    </source>
</reference>
<organism evidence="2 3">
    <name type="scientific">Discostella pseudostelligera</name>
    <dbReference type="NCBI Taxonomy" id="259834"/>
    <lineage>
        <taxon>Eukaryota</taxon>
        <taxon>Sar</taxon>
        <taxon>Stramenopiles</taxon>
        <taxon>Ochrophyta</taxon>
        <taxon>Bacillariophyta</taxon>
        <taxon>Coscinodiscophyceae</taxon>
        <taxon>Thalassiosirophycidae</taxon>
        <taxon>Stephanodiscales</taxon>
        <taxon>Stephanodiscaceae</taxon>
        <taxon>Discostella</taxon>
    </lineage>
</organism>
<comment type="caution">
    <text evidence="2">The sequence shown here is derived from an EMBL/GenBank/DDBJ whole genome shotgun (WGS) entry which is preliminary data.</text>
</comment>
<proteinExistence type="predicted"/>
<protein>
    <submittedName>
        <fullName evidence="2">Uncharacterized protein</fullName>
    </submittedName>
</protein>